<dbReference type="PANTHER" id="PTHR46552:SF1">
    <property type="entry name" value="NADH-UBIQUINONE OXIDOREDUCTASE CHAIN 2"/>
    <property type="match status" value="1"/>
</dbReference>
<name>A0A0S3CQY4_9ANNE</name>
<feature type="transmembrane region" description="Helical" evidence="17">
    <location>
        <begin position="200"/>
        <end position="220"/>
    </location>
</feature>
<dbReference type="AlphaFoldDB" id="A0A0S3CQY4"/>
<keyword evidence="14 17" id="KW-0496">Mitochondrion</keyword>
<keyword evidence="5" id="KW-0813">Transport</keyword>
<feature type="transmembrane region" description="Helical" evidence="17">
    <location>
        <begin position="29"/>
        <end position="46"/>
    </location>
</feature>
<evidence type="ECO:0000256" key="2">
    <source>
        <dbReference type="ARBA" id="ARBA00007012"/>
    </source>
</evidence>
<keyword evidence="7 17" id="KW-0812">Transmembrane</keyword>
<reference evidence="19" key="1">
    <citation type="journal article" date="2015" name="Genome Biol. Evol.">
        <title>The Utility of Genome Skimming for Phylogenomic Analyses as Demonstrated for Glycerid Relationships (Annelida, Glyceridae).</title>
        <authorList>
            <person name="Richter S."/>
            <person name="Schwarz F."/>
            <person name="Hering L."/>
            <person name="Boggemann M."/>
            <person name="Bleidorn C."/>
        </authorList>
    </citation>
    <scope>NUCLEOTIDE SEQUENCE</scope>
    <source>
        <strain evidence="19">FS18</strain>
        <tissue evidence="19">Body wall</tissue>
    </source>
</reference>
<dbReference type="InterPro" id="IPR003917">
    <property type="entry name" value="NADH_UbQ_OxRdtase_chain2"/>
</dbReference>
<evidence type="ECO:0000256" key="5">
    <source>
        <dbReference type="ARBA" id="ARBA00022448"/>
    </source>
</evidence>
<feature type="transmembrane region" description="Helical" evidence="17">
    <location>
        <begin position="150"/>
        <end position="169"/>
    </location>
</feature>
<dbReference type="GO" id="GO:0006120">
    <property type="term" value="P:mitochondrial electron transport, NADH to ubiquinone"/>
    <property type="evidence" value="ECO:0007669"/>
    <property type="project" value="InterPro"/>
</dbReference>
<evidence type="ECO:0000256" key="6">
    <source>
        <dbReference type="ARBA" id="ARBA00022660"/>
    </source>
</evidence>
<evidence type="ECO:0000256" key="4">
    <source>
        <dbReference type="ARBA" id="ARBA00021008"/>
    </source>
</evidence>
<keyword evidence="12 17" id="KW-0520">NAD</keyword>
<evidence type="ECO:0000256" key="10">
    <source>
        <dbReference type="ARBA" id="ARBA00022982"/>
    </source>
</evidence>
<feature type="transmembrane region" description="Helical" evidence="17">
    <location>
        <begin position="118"/>
        <end position="138"/>
    </location>
</feature>
<evidence type="ECO:0000256" key="17">
    <source>
        <dbReference type="RuleBase" id="RU003403"/>
    </source>
</evidence>
<accession>A0A0S3CQY4</accession>
<feature type="transmembrane region" description="Helical" evidence="17">
    <location>
        <begin position="175"/>
        <end position="193"/>
    </location>
</feature>
<dbReference type="PANTHER" id="PTHR46552">
    <property type="entry name" value="NADH-UBIQUINONE OXIDOREDUCTASE CHAIN 2"/>
    <property type="match status" value="1"/>
</dbReference>
<protein>
    <recommendedName>
        <fullName evidence="4 17">NADH-ubiquinone oxidoreductase chain 2</fullName>
        <ecNumber evidence="3 17">7.1.1.2</ecNumber>
    </recommendedName>
</protein>
<evidence type="ECO:0000256" key="3">
    <source>
        <dbReference type="ARBA" id="ARBA00012944"/>
    </source>
</evidence>
<evidence type="ECO:0000256" key="7">
    <source>
        <dbReference type="ARBA" id="ARBA00022692"/>
    </source>
</evidence>
<evidence type="ECO:0000256" key="11">
    <source>
        <dbReference type="ARBA" id="ARBA00022989"/>
    </source>
</evidence>
<keyword evidence="15 17" id="KW-0472">Membrane</keyword>
<feature type="transmembrane region" description="Helical" evidence="17">
    <location>
        <begin position="271"/>
        <end position="294"/>
    </location>
</feature>
<feature type="transmembrane region" description="Helical" evidence="17">
    <location>
        <begin position="58"/>
        <end position="80"/>
    </location>
</feature>
<organism evidence="19">
    <name type="scientific">Glycera tesselata</name>
    <dbReference type="NCBI Taxonomy" id="529286"/>
    <lineage>
        <taxon>Eukaryota</taxon>
        <taxon>Metazoa</taxon>
        <taxon>Spiralia</taxon>
        <taxon>Lophotrochozoa</taxon>
        <taxon>Annelida</taxon>
        <taxon>Polychaeta</taxon>
        <taxon>Errantia</taxon>
        <taxon>Phyllodocida</taxon>
        <taxon>Glyceridae</taxon>
        <taxon>Glycera</taxon>
    </lineage>
</organism>
<geneLocation type="mitochondrion" evidence="19"/>
<dbReference type="InterPro" id="IPR050175">
    <property type="entry name" value="Complex_I_Subunit_2"/>
</dbReference>
<feature type="transmembrane region" description="Helical" evidence="17">
    <location>
        <begin position="6"/>
        <end position="22"/>
    </location>
</feature>
<keyword evidence="9 17" id="KW-1278">Translocase</keyword>
<evidence type="ECO:0000256" key="16">
    <source>
        <dbReference type="ARBA" id="ARBA00049551"/>
    </source>
</evidence>
<dbReference type="InterPro" id="IPR001750">
    <property type="entry name" value="ND/Mrp_TM"/>
</dbReference>
<keyword evidence="10 17" id="KW-0249">Electron transport</keyword>
<feature type="transmembrane region" description="Helical" evidence="17">
    <location>
        <begin position="314"/>
        <end position="332"/>
    </location>
</feature>
<dbReference type="PRINTS" id="PR01436">
    <property type="entry name" value="NADHDHGNASE2"/>
</dbReference>
<keyword evidence="6 17" id="KW-0679">Respiratory chain</keyword>
<feature type="transmembrane region" description="Helical" evidence="17">
    <location>
        <begin position="232"/>
        <end position="250"/>
    </location>
</feature>
<comment type="similarity">
    <text evidence="2 17">Belongs to the complex I subunit 2 family.</text>
</comment>
<dbReference type="GO" id="GO:0008137">
    <property type="term" value="F:NADH dehydrogenase (ubiquinone) activity"/>
    <property type="evidence" value="ECO:0007669"/>
    <property type="project" value="UniProtKB-EC"/>
</dbReference>
<keyword evidence="13 17" id="KW-0830">Ubiquinone</keyword>
<evidence type="ECO:0000256" key="9">
    <source>
        <dbReference type="ARBA" id="ARBA00022967"/>
    </source>
</evidence>
<evidence type="ECO:0000256" key="1">
    <source>
        <dbReference type="ARBA" id="ARBA00004448"/>
    </source>
</evidence>
<evidence type="ECO:0000256" key="15">
    <source>
        <dbReference type="ARBA" id="ARBA00023136"/>
    </source>
</evidence>
<evidence type="ECO:0000256" key="12">
    <source>
        <dbReference type="ARBA" id="ARBA00023027"/>
    </source>
</evidence>
<feature type="domain" description="NADH:quinone oxidoreductase/Mrp antiporter transmembrane" evidence="18">
    <location>
        <begin position="24"/>
        <end position="285"/>
    </location>
</feature>
<sequence length="333" mass="37843">MKHMPYYILFSITLLMGTLMSLSSNHWIYIWMGFETNLMSFIPIILQSSNNQETEAAIKYFLIQALGSSMILLSSMSILVYKYSMFSFNSMLYLLIFSLMTKMGAAPFHFWLPQIMMSVSWITCMLLATWQKIAPIFIILSISSLYMNKLFMIMAVLGTITGALGGLNQTHLRPLLAYSSIAHLGWMIASCSISSFSTILYFLIYSFMTLPIMLLMFMVSSKSNYISSISNMSIPIVLSLMILFLSLAGLPPLLGFLPKWNMIKVMVSQNMLLYITIMIISSLISLFYYLSIFFNLFLNQSKTMLYNKNTNTSSMINMSLISTMTLGMAPLIF</sequence>
<comment type="subcellular location">
    <subcellularLocation>
        <location evidence="1 17">Mitochondrion inner membrane</location>
        <topology evidence="1 17">Multi-pass membrane protein</topology>
    </subcellularLocation>
</comment>
<evidence type="ECO:0000259" key="18">
    <source>
        <dbReference type="Pfam" id="PF00361"/>
    </source>
</evidence>
<evidence type="ECO:0000256" key="8">
    <source>
        <dbReference type="ARBA" id="ARBA00022792"/>
    </source>
</evidence>
<evidence type="ECO:0000313" key="19">
    <source>
        <dbReference type="EMBL" id="ALQ78840.1"/>
    </source>
</evidence>
<gene>
    <name evidence="19" type="primary">nad2</name>
</gene>
<proteinExistence type="inferred from homology"/>
<keyword evidence="8 17" id="KW-0999">Mitochondrion inner membrane</keyword>
<comment type="catalytic activity">
    <reaction evidence="16 17">
        <text>a ubiquinone + NADH + 5 H(+)(in) = a ubiquinol + NAD(+) + 4 H(+)(out)</text>
        <dbReference type="Rhea" id="RHEA:29091"/>
        <dbReference type="Rhea" id="RHEA-COMP:9565"/>
        <dbReference type="Rhea" id="RHEA-COMP:9566"/>
        <dbReference type="ChEBI" id="CHEBI:15378"/>
        <dbReference type="ChEBI" id="CHEBI:16389"/>
        <dbReference type="ChEBI" id="CHEBI:17976"/>
        <dbReference type="ChEBI" id="CHEBI:57540"/>
        <dbReference type="ChEBI" id="CHEBI:57945"/>
        <dbReference type="EC" id="7.1.1.2"/>
    </reaction>
</comment>
<comment type="function">
    <text evidence="17">Core subunit of the mitochondrial membrane respiratory chain NADH dehydrogenase (Complex I) which catalyzes electron transfer from NADH through the respiratory chain, using ubiquinone as an electron acceptor. Essential for the catalytic activity and assembly of complex I.</text>
</comment>
<feature type="transmembrane region" description="Helical" evidence="17">
    <location>
        <begin position="92"/>
        <end position="112"/>
    </location>
</feature>
<evidence type="ECO:0000256" key="13">
    <source>
        <dbReference type="ARBA" id="ARBA00023075"/>
    </source>
</evidence>
<dbReference type="GO" id="GO:0005743">
    <property type="term" value="C:mitochondrial inner membrane"/>
    <property type="evidence" value="ECO:0007669"/>
    <property type="project" value="UniProtKB-SubCell"/>
</dbReference>
<evidence type="ECO:0000256" key="14">
    <source>
        <dbReference type="ARBA" id="ARBA00023128"/>
    </source>
</evidence>
<dbReference type="Pfam" id="PF00361">
    <property type="entry name" value="Proton_antipo_M"/>
    <property type="match status" value="1"/>
</dbReference>
<dbReference type="EMBL" id="KT989326">
    <property type="protein sequence ID" value="ALQ78840.1"/>
    <property type="molecule type" value="Genomic_DNA"/>
</dbReference>
<keyword evidence="11 17" id="KW-1133">Transmembrane helix</keyword>
<dbReference type="EC" id="7.1.1.2" evidence="3 17"/>